<dbReference type="RefSeq" id="WP_025250655.1">
    <property type="nucleotide sequence ID" value="NZ_CP006934.1"/>
</dbReference>
<protein>
    <recommendedName>
        <fullName evidence="3">Lipoprotein</fullName>
    </recommendedName>
</protein>
<dbReference type="EMBL" id="CP006934">
    <property type="protein sequence ID" value="AHI53515.1"/>
    <property type="molecule type" value="Genomic_DNA"/>
</dbReference>
<keyword evidence="2" id="KW-1185">Reference proteome</keyword>
<evidence type="ECO:0008006" key="3">
    <source>
        <dbReference type="Google" id="ProtNLM"/>
    </source>
</evidence>
<sequence length="402" mass="46002">MKKILSFLGTTSIVVSAPLSAVACRSIDKIKEEFDFELLKNQMMETINTIFQEYLSSDFENFYFIEEGTKAPLEKYLVADLIANKEEIESKGSAFFELSESIKGIINWQKILKEVNQEVVTNVQYRQLLIDGQNPLKNGYEISEITIEPKANDTAVTINLKIQADVWFLDKIQEQAFETIYFTNQISIFEESQDVEKLTSIQKKYKAEINSSEIANSFFYNSDHGDLEETARNISSDKEIKNQIINIVEEIIEDENLVINKDFLIKPSANDSLQSASPVTDEPNLDDLIDLMIDAMKSGSKEDFEDVASKILISENELYFEFYDTIGIDPPKDSKTSNLINPYYLDFKYNSTLDSLFKMALVIQGNKFKIDPENDDINTIAIFKTEISKIKLEYKNSSFELP</sequence>
<dbReference type="PATRIC" id="fig|1276257.3.peg.105"/>
<name>W6A9F4_9MOLU</name>
<organism evidence="1 2">
    <name type="scientific">Spiroplasma sabaudiense Ar-1343</name>
    <dbReference type="NCBI Taxonomy" id="1276257"/>
    <lineage>
        <taxon>Bacteria</taxon>
        <taxon>Bacillati</taxon>
        <taxon>Mycoplasmatota</taxon>
        <taxon>Mollicutes</taxon>
        <taxon>Entomoplasmatales</taxon>
        <taxon>Spiroplasmataceae</taxon>
        <taxon>Spiroplasma</taxon>
    </lineage>
</organism>
<reference evidence="1 2" key="1">
    <citation type="journal article" date="2014" name="Genome Biol. Evol.">
        <title>Molecular evolution of the substrate utilization strategies and putative virulence factors in mosquito-associated Spiroplasma species.</title>
        <authorList>
            <person name="Chang T.H."/>
            <person name="Lo W.S."/>
            <person name="Ku C."/>
            <person name="Chen L.L."/>
            <person name="Kuo C.H."/>
        </authorList>
    </citation>
    <scope>NUCLEOTIDE SEQUENCE [LARGE SCALE GENOMIC DNA]</scope>
    <source>
        <strain evidence="1">Ar-1343</strain>
    </source>
</reference>
<proteinExistence type="predicted"/>
<dbReference type="Proteomes" id="UP000019265">
    <property type="component" value="Chromosome"/>
</dbReference>
<dbReference type="OrthoDB" id="387750at2"/>
<evidence type="ECO:0000313" key="2">
    <source>
        <dbReference type="Proteomes" id="UP000019265"/>
    </source>
</evidence>
<dbReference type="PROSITE" id="PS51257">
    <property type="entry name" value="PROKAR_LIPOPROTEIN"/>
    <property type="match status" value="1"/>
</dbReference>
<dbReference type="AlphaFoldDB" id="W6A9F4"/>
<accession>W6A9F4</accession>
<evidence type="ECO:0000313" key="1">
    <source>
        <dbReference type="EMBL" id="AHI53515.1"/>
    </source>
</evidence>
<gene>
    <name evidence="1" type="ORF">SSABA_v1c01030</name>
</gene>
<dbReference type="KEGG" id="ssab:SSABA_v1c01030"/>
<dbReference type="HOGENOM" id="CLU_032639_0_0_14"/>
<dbReference type="STRING" id="1276257.SSABA_v1c01030"/>